<keyword evidence="2" id="KW-1185">Reference proteome</keyword>
<evidence type="ECO:0000313" key="2">
    <source>
        <dbReference type="Proteomes" id="UP001549146"/>
    </source>
</evidence>
<sequence>MILQLGLKTKILAIAFSIGAFLSLTSCYTLSGSSIHPTWETINIAVFPNYAPYQNPNLSPEFTNKLQDIFNNRTKLSLTNSDDSDLYIDGEITGYQQTSVAIQANEIAGKNRLTITVRVRYENRKDETKSFDKSFSAYEDFESNQTLQQAESALLESIIDQLTQQIFNAVAMDW</sequence>
<dbReference type="EMBL" id="JBEPMO010000002">
    <property type="protein sequence ID" value="MET3731021.1"/>
    <property type="molecule type" value="Genomic_DNA"/>
</dbReference>
<dbReference type="RefSeq" id="WP_354506888.1">
    <property type="nucleotide sequence ID" value="NZ_JBEPMO010000002.1"/>
</dbReference>
<protein>
    <recommendedName>
        <fullName evidence="3">Lipopolysaccharide-assembly</fullName>
    </recommendedName>
</protein>
<name>A0ABV2LR27_9FLAO</name>
<reference evidence="1 2" key="1">
    <citation type="submission" date="2024-06" db="EMBL/GenBank/DDBJ databases">
        <title>Genomic Encyclopedia of Type Strains, Phase IV (KMG-IV): sequencing the most valuable type-strain genomes for metagenomic binning, comparative biology and taxonomic classification.</title>
        <authorList>
            <person name="Goeker M."/>
        </authorList>
    </citation>
    <scope>NUCLEOTIDE SEQUENCE [LARGE SCALE GENOMIC DNA]</scope>
    <source>
        <strain evidence="1 2">DSM 29388</strain>
    </source>
</reference>
<proteinExistence type="predicted"/>
<organism evidence="1 2">
    <name type="scientific">Moheibacter stercoris</name>
    <dbReference type="NCBI Taxonomy" id="1628251"/>
    <lineage>
        <taxon>Bacteria</taxon>
        <taxon>Pseudomonadati</taxon>
        <taxon>Bacteroidota</taxon>
        <taxon>Flavobacteriia</taxon>
        <taxon>Flavobacteriales</taxon>
        <taxon>Weeksellaceae</taxon>
        <taxon>Moheibacter</taxon>
    </lineage>
</organism>
<gene>
    <name evidence="1" type="ORF">ABID46_000580</name>
</gene>
<evidence type="ECO:0008006" key="3">
    <source>
        <dbReference type="Google" id="ProtNLM"/>
    </source>
</evidence>
<evidence type="ECO:0000313" key="1">
    <source>
        <dbReference type="EMBL" id="MET3731021.1"/>
    </source>
</evidence>
<dbReference type="Gene3D" id="3.30.160.150">
    <property type="entry name" value="Lipoprotein like domain"/>
    <property type="match status" value="1"/>
</dbReference>
<comment type="caution">
    <text evidence="1">The sequence shown here is derived from an EMBL/GenBank/DDBJ whole genome shotgun (WGS) entry which is preliminary data.</text>
</comment>
<dbReference type="Proteomes" id="UP001549146">
    <property type="component" value="Unassembled WGS sequence"/>
</dbReference>
<dbReference type="InterPro" id="IPR007485">
    <property type="entry name" value="LPS_assembly_LptE"/>
</dbReference>
<dbReference type="Pfam" id="PF04390">
    <property type="entry name" value="LptE"/>
    <property type="match status" value="1"/>
</dbReference>
<accession>A0ABV2LR27</accession>